<keyword evidence="2" id="KW-1185">Reference proteome</keyword>
<proteinExistence type="predicted"/>
<evidence type="ECO:0000313" key="1">
    <source>
        <dbReference type="EMBL" id="QCD92734.1"/>
    </source>
</evidence>
<protein>
    <submittedName>
        <fullName evidence="1">Uncharacterized protein</fullName>
    </submittedName>
</protein>
<dbReference type="AlphaFoldDB" id="A0A4D6LXX3"/>
<organism evidence="1 2">
    <name type="scientific">Vigna unguiculata</name>
    <name type="common">Cowpea</name>
    <dbReference type="NCBI Taxonomy" id="3917"/>
    <lineage>
        <taxon>Eukaryota</taxon>
        <taxon>Viridiplantae</taxon>
        <taxon>Streptophyta</taxon>
        <taxon>Embryophyta</taxon>
        <taxon>Tracheophyta</taxon>
        <taxon>Spermatophyta</taxon>
        <taxon>Magnoliopsida</taxon>
        <taxon>eudicotyledons</taxon>
        <taxon>Gunneridae</taxon>
        <taxon>Pentapetalae</taxon>
        <taxon>rosids</taxon>
        <taxon>fabids</taxon>
        <taxon>Fabales</taxon>
        <taxon>Fabaceae</taxon>
        <taxon>Papilionoideae</taxon>
        <taxon>50 kb inversion clade</taxon>
        <taxon>NPAAA clade</taxon>
        <taxon>indigoferoid/millettioid clade</taxon>
        <taxon>Phaseoleae</taxon>
        <taxon>Vigna</taxon>
    </lineage>
</organism>
<evidence type="ECO:0000313" key="2">
    <source>
        <dbReference type="Proteomes" id="UP000501690"/>
    </source>
</evidence>
<reference evidence="1 2" key="1">
    <citation type="submission" date="2019-04" db="EMBL/GenBank/DDBJ databases">
        <title>An improved genome assembly and genetic linkage map for asparagus bean, Vigna unguiculata ssp. sesquipedialis.</title>
        <authorList>
            <person name="Xia Q."/>
            <person name="Zhang R."/>
            <person name="Dong Y."/>
        </authorList>
    </citation>
    <scope>NUCLEOTIDE SEQUENCE [LARGE SCALE GENOMIC DNA]</scope>
    <source>
        <tissue evidence="1">Leaf</tissue>
    </source>
</reference>
<sequence>MKVMWRGEGYVVWDKIHRLWWSEIVRAWSKTLRGHSKALRGWCKDEDFGWSKTLVGVFFYDYDVCLMKV</sequence>
<accession>A0A4D6LXX3</accession>
<name>A0A4D6LXX3_VIGUN</name>
<gene>
    <name evidence="1" type="ORF">DEO72_LG5g803</name>
</gene>
<dbReference type="EMBL" id="CP039349">
    <property type="protein sequence ID" value="QCD92734.1"/>
    <property type="molecule type" value="Genomic_DNA"/>
</dbReference>
<dbReference type="Proteomes" id="UP000501690">
    <property type="component" value="Linkage Group LG5"/>
</dbReference>